<dbReference type="Proteomes" id="UP000599109">
    <property type="component" value="Unassembled WGS sequence"/>
</dbReference>
<dbReference type="PRINTS" id="PR00046">
    <property type="entry name" value="SIGMA70FCT"/>
</dbReference>
<name>A0A937CUB8_9BURK</name>
<keyword evidence="2" id="KW-0731">Sigma factor</keyword>
<feature type="domain" description="RNA polymerase sigma-70 region 4" evidence="6">
    <location>
        <begin position="194"/>
        <end position="241"/>
    </location>
</feature>
<evidence type="ECO:0000313" key="8">
    <source>
        <dbReference type="Proteomes" id="UP000599109"/>
    </source>
</evidence>
<feature type="domain" description="RNA polymerase sigma-70 region 2" evidence="5">
    <location>
        <begin position="43"/>
        <end position="99"/>
    </location>
</feature>
<dbReference type="InterPro" id="IPR007630">
    <property type="entry name" value="RNA_pol_sigma70_r4"/>
</dbReference>
<evidence type="ECO:0000256" key="1">
    <source>
        <dbReference type="ARBA" id="ARBA00023015"/>
    </source>
</evidence>
<keyword evidence="1" id="KW-0805">Transcription regulation</keyword>
<dbReference type="Pfam" id="PF04545">
    <property type="entry name" value="Sigma70_r4"/>
    <property type="match status" value="1"/>
</dbReference>
<dbReference type="GO" id="GO:0003677">
    <property type="term" value="F:DNA binding"/>
    <property type="evidence" value="ECO:0007669"/>
    <property type="project" value="UniProtKB-KW"/>
</dbReference>
<reference evidence="7 8" key="1">
    <citation type="journal article" date="2017" name="Int. J. Syst. Evol. Microbiol.">
        <title>Ramlibacter monticola sp. nov., isolated from forest soil.</title>
        <authorList>
            <person name="Chaudhary D.K."/>
            <person name="Kim J."/>
        </authorList>
    </citation>
    <scope>NUCLEOTIDE SEQUENCE [LARGE SCALE GENOMIC DNA]</scope>
    <source>
        <strain evidence="7 8">KACC 19175</strain>
    </source>
</reference>
<keyword evidence="8" id="KW-1185">Reference proteome</keyword>
<dbReference type="InterPro" id="IPR014284">
    <property type="entry name" value="RNA_pol_sigma-70_dom"/>
</dbReference>
<dbReference type="PANTHER" id="PTHR30385">
    <property type="entry name" value="SIGMA FACTOR F FLAGELLAR"/>
    <property type="match status" value="1"/>
</dbReference>
<dbReference type="Pfam" id="PF04542">
    <property type="entry name" value="Sigma70_r2"/>
    <property type="match status" value="1"/>
</dbReference>
<dbReference type="InterPro" id="IPR007627">
    <property type="entry name" value="RNA_pol_sigma70_r2"/>
</dbReference>
<dbReference type="NCBIfam" id="TIGR02937">
    <property type="entry name" value="sigma70-ECF"/>
    <property type="match status" value="1"/>
</dbReference>
<dbReference type="InterPro" id="IPR013325">
    <property type="entry name" value="RNA_pol_sigma_r2"/>
</dbReference>
<dbReference type="Gene3D" id="1.10.1740.10">
    <property type="match status" value="1"/>
</dbReference>
<dbReference type="InterPro" id="IPR013324">
    <property type="entry name" value="RNA_pol_sigma_r3/r4-like"/>
</dbReference>
<gene>
    <name evidence="7" type="ORF">JJ685_20330</name>
</gene>
<sequence length="254" mass="28773">MQAVAAAVDEEALLWRQLRVEGDARARERLLAFHQGYARVVAASYYSRRYHDEIEFADYLQYASIGLLEALERFDPARGVQFRTFAARRMHGAILNGLERFTEKQQQIAARRRLRAERMQDLKALAGERSGSGALPPRDAKQLLAFVSETGIGLALCWLLEGSGMVDDGAEAPSQPFYRSAELRQLRARLLQAVEGLPVQERTVIRNHYLQEIPFEQIAASLQLTRGRISQVHRRALLRLRGLLADQGDWSALF</sequence>
<dbReference type="InterPro" id="IPR000943">
    <property type="entry name" value="RNA_pol_sigma70"/>
</dbReference>
<dbReference type="AlphaFoldDB" id="A0A937CUB8"/>
<proteinExistence type="predicted"/>
<keyword evidence="4" id="KW-0804">Transcription</keyword>
<comment type="caution">
    <text evidence="7">The sequence shown here is derived from an EMBL/GenBank/DDBJ whole genome shotgun (WGS) entry which is preliminary data.</text>
</comment>
<evidence type="ECO:0000256" key="4">
    <source>
        <dbReference type="ARBA" id="ARBA00023163"/>
    </source>
</evidence>
<dbReference type="GO" id="GO:0016987">
    <property type="term" value="F:sigma factor activity"/>
    <property type="evidence" value="ECO:0007669"/>
    <property type="project" value="UniProtKB-KW"/>
</dbReference>
<evidence type="ECO:0000259" key="5">
    <source>
        <dbReference type="Pfam" id="PF04542"/>
    </source>
</evidence>
<evidence type="ECO:0000259" key="6">
    <source>
        <dbReference type="Pfam" id="PF04545"/>
    </source>
</evidence>
<evidence type="ECO:0000256" key="2">
    <source>
        <dbReference type="ARBA" id="ARBA00023082"/>
    </source>
</evidence>
<dbReference type="Gene3D" id="1.20.140.160">
    <property type="match status" value="1"/>
</dbReference>
<keyword evidence="3" id="KW-0238">DNA-binding</keyword>
<dbReference type="EMBL" id="JAEQNE010000005">
    <property type="protein sequence ID" value="MBL0393495.1"/>
    <property type="molecule type" value="Genomic_DNA"/>
</dbReference>
<accession>A0A937CUB8</accession>
<organism evidence="7 8">
    <name type="scientific">Ramlibacter monticola</name>
    <dbReference type="NCBI Taxonomy" id="1926872"/>
    <lineage>
        <taxon>Bacteria</taxon>
        <taxon>Pseudomonadati</taxon>
        <taxon>Pseudomonadota</taxon>
        <taxon>Betaproteobacteria</taxon>
        <taxon>Burkholderiales</taxon>
        <taxon>Comamonadaceae</taxon>
        <taxon>Ramlibacter</taxon>
    </lineage>
</organism>
<dbReference type="SUPFAM" id="SSF88946">
    <property type="entry name" value="Sigma2 domain of RNA polymerase sigma factors"/>
    <property type="match status" value="1"/>
</dbReference>
<dbReference type="SUPFAM" id="SSF88659">
    <property type="entry name" value="Sigma3 and sigma4 domains of RNA polymerase sigma factors"/>
    <property type="match status" value="1"/>
</dbReference>
<evidence type="ECO:0000313" key="7">
    <source>
        <dbReference type="EMBL" id="MBL0393495.1"/>
    </source>
</evidence>
<protein>
    <submittedName>
        <fullName evidence="7">Sigma-70 family RNA polymerase sigma factor</fullName>
    </submittedName>
</protein>
<dbReference type="RefSeq" id="WP_201676153.1">
    <property type="nucleotide sequence ID" value="NZ_JAEQNE010000005.1"/>
</dbReference>
<evidence type="ECO:0000256" key="3">
    <source>
        <dbReference type="ARBA" id="ARBA00023125"/>
    </source>
</evidence>
<dbReference type="GO" id="GO:0006352">
    <property type="term" value="P:DNA-templated transcription initiation"/>
    <property type="evidence" value="ECO:0007669"/>
    <property type="project" value="InterPro"/>
</dbReference>